<dbReference type="NCBIfam" id="TIGR01720">
    <property type="entry name" value="NRPS-para261"/>
    <property type="match status" value="1"/>
</dbReference>
<dbReference type="Gene3D" id="3.30.559.30">
    <property type="entry name" value="Nonribosomal peptide synthetase, condensation domain"/>
    <property type="match status" value="5"/>
</dbReference>
<keyword evidence="10" id="KW-0511">Multifunctional enzyme</keyword>
<dbReference type="CDD" id="cd19534">
    <property type="entry name" value="E_NRPS"/>
    <property type="match status" value="1"/>
</dbReference>
<keyword evidence="7" id="KW-0436">Ligase</keyword>
<dbReference type="Gene3D" id="3.40.50.12780">
    <property type="entry name" value="N-terminal domain of ligase-like"/>
    <property type="match status" value="1"/>
</dbReference>
<dbReference type="FunFam" id="3.40.50.980:FF:000002">
    <property type="entry name" value="Enterobactin synthetase component F"/>
    <property type="match status" value="2"/>
</dbReference>
<dbReference type="SUPFAM" id="SSF56801">
    <property type="entry name" value="Acetyl-CoA synthetase-like"/>
    <property type="match status" value="5"/>
</dbReference>
<evidence type="ECO:0000256" key="1">
    <source>
        <dbReference type="ARBA" id="ARBA00001957"/>
    </source>
</evidence>
<dbReference type="PANTHER" id="PTHR45527">
    <property type="entry name" value="NONRIBOSOMAL PEPTIDE SYNTHETASE"/>
    <property type="match status" value="1"/>
</dbReference>
<organism evidence="13 14">
    <name type="scientific">Paenibacillus durus</name>
    <name type="common">Paenibacillus azotofixans</name>
    <dbReference type="NCBI Taxonomy" id="44251"/>
    <lineage>
        <taxon>Bacteria</taxon>
        <taxon>Bacillati</taxon>
        <taxon>Bacillota</taxon>
        <taxon>Bacilli</taxon>
        <taxon>Bacillales</taxon>
        <taxon>Paenibacillaceae</taxon>
        <taxon>Paenibacillus</taxon>
    </lineage>
</organism>
<dbReference type="Gene3D" id="1.10.1200.10">
    <property type="entry name" value="ACP-like"/>
    <property type="match status" value="5"/>
</dbReference>
<dbReference type="InterPro" id="IPR001242">
    <property type="entry name" value="Condensation_dom"/>
</dbReference>
<dbReference type="PROSITE" id="PS50075">
    <property type="entry name" value="CARRIER"/>
    <property type="match status" value="5"/>
</dbReference>
<comment type="similarity">
    <text evidence="3">Belongs to the ATP-dependent AMP-binding enzyme family. MbtB subfamily.</text>
</comment>
<evidence type="ECO:0000259" key="12">
    <source>
        <dbReference type="PROSITE" id="PS50075"/>
    </source>
</evidence>
<dbReference type="GO" id="GO:0044550">
    <property type="term" value="P:secondary metabolite biosynthetic process"/>
    <property type="evidence" value="ECO:0007669"/>
    <property type="project" value="UniProtKB-ARBA"/>
</dbReference>
<accession>A0A089HKH6</accession>
<protein>
    <recommendedName>
        <fullName evidence="4">Phenyloxazoline synthase MbtB</fullName>
    </recommendedName>
    <alternativeName>
        <fullName evidence="11">Mycobactin synthetase protein B</fullName>
    </alternativeName>
</protein>
<dbReference type="InterPro" id="IPR006162">
    <property type="entry name" value="Ppantetheine_attach_site"/>
</dbReference>
<keyword evidence="6" id="KW-0597">Phosphoprotein</keyword>
<dbReference type="PROSITE" id="PS00455">
    <property type="entry name" value="AMP_BINDING"/>
    <property type="match status" value="5"/>
</dbReference>
<dbReference type="Gene3D" id="3.40.50.980">
    <property type="match status" value="8"/>
</dbReference>
<dbReference type="GO" id="GO:0072330">
    <property type="term" value="P:monocarboxylic acid biosynthetic process"/>
    <property type="evidence" value="ECO:0007669"/>
    <property type="project" value="UniProtKB-ARBA"/>
</dbReference>
<dbReference type="InterPro" id="IPR036736">
    <property type="entry name" value="ACP-like_sf"/>
</dbReference>
<evidence type="ECO:0000256" key="10">
    <source>
        <dbReference type="ARBA" id="ARBA00023268"/>
    </source>
</evidence>
<dbReference type="InterPro" id="IPR057737">
    <property type="entry name" value="Condensation_MtbB-like"/>
</dbReference>
<dbReference type="NCBIfam" id="TIGR01733">
    <property type="entry name" value="AA-adenyl-dom"/>
    <property type="match status" value="5"/>
</dbReference>
<evidence type="ECO:0000256" key="4">
    <source>
        <dbReference type="ARBA" id="ARBA00016743"/>
    </source>
</evidence>
<dbReference type="GO" id="GO:0008610">
    <property type="term" value="P:lipid biosynthetic process"/>
    <property type="evidence" value="ECO:0007669"/>
    <property type="project" value="UniProtKB-ARBA"/>
</dbReference>
<keyword evidence="8" id="KW-0677">Repeat</keyword>
<dbReference type="eggNOG" id="COG1020">
    <property type="taxonomic scope" value="Bacteria"/>
</dbReference>
<dbReference type="FunFam" id="3.30.559.10:FF:000023">
    <property type="entry name" value="Non-ribosomal peptide synthetase"/>
    <property type="match status" value="1"/>
</dbReference>
<dbReference type="CDD" id="cd12114">
    <property type="entry name" value="A_NRPS_TlmIV_like"/>
    <property type="match status" value="1"/>
</dbReference>
<dbReference type="GO" id="GO:0031177">
    <property type="term" value="F:phosphopantetheine binding"/>
    <property type="evidence" value="ECO:0007669"/>
    <property type="project" value="InterPro"/>
</dbReference>
<dbReference type="GO" id="GO:0016874">
    <property type="term" value="F:ligase activity"/>
    <property type="evidence" value="ECO:0007669"/>
    <property type="project" value="UniProtKB-KW"/>
</dbReference>
<dbReference type="InterPro" id="IPR020845">
    <property type="entry name" value="AMP-binding_CS"/>
</dbReference>
<evidence type="ECO:0000256" key="6">
    <source>
        <dbReference type="ARBA" id="ARBA00022553"/>
    </source>
</evidence>
<evidence type="ECO:0000256" key="2">
    <source>
        <dbReference type="ARBA" id="ARBA00005102"/>
    </source>
</evidence>
<evidence type="ECO:0000313" key="14">
    <source>
        <dbReference type="Proteomes" id="UP000029409"/>
    </source>
</evidence>
<dbReference type="InterPro" id="IPR009081">
    <property type="entry name" value="PP-bd_ACP"/>
</dbReference>
<dbReference type="GO" id="GO:0017000">
    <property type="term" value="P:antibiotic biosynthetic process"/>
    <property type="evidence" value="ECO:0007669"/>
    <property type="project" value="UniProtKB-KW"/>
</dbReference>
<dbReference type="NCBIfam" id="NF003417">
    <property type="entry name" value="PRK04813.1"/>
    <property type="match status" value="5"/>
</dbReference>
<dbReference type="CDD" id="cd19535">
    <property type="entry name" value="Cyc_NRPS"/>
    <property type="match status" value="1"/>
</dbReference>
<dbReference type="Pfam" id="PF00550">
    <property type="entry name" value="PP-binding"/>
    <property type="match status" value="5"/>
</dbReference>
<dbReference type="CDD" id="cd19531">
    <property type="entry name" value="LCL_NRPS-like"/>
    <property type="match status" value="2"/>
</dbReference>
<dbReference type="FunFam" id="3.30.559.30:FF:000001">
    <property type="entry name" value="Non-ribosomal peptide synthetase"/>
    <property type="match status" value="1"/>
</dbReference>
<dbReference type="Pfam" id="PF00668">
    <property type="entry name" value="Condensation"/>
    <property type="match status" value="5"/>
</dbReference>
<sequence length="5276" mass="601129">MITGHSNIRENPSSSFHVAKEERLYWSQHPVNRTKTEYPKEKTVHQLFEEQTLKTPDHIALVSGERQLTYQEVDQQSNQIAAFLRQKGMGRNKIVGIMVEKSPEMIIGLLAVFKSGASYLPIDPEAPQDRIEYMLRDSGASMLLTSLTCKDKSQYDSMESIFLEEEDFGCFPSHSLTHVNDAADLAYIIYTSGSTGYPKGVAISHYSAIRVVRNTNYITITDDDSVLQMSNFAFDGSVFEIFGALLNGARLVMIDKEQALDITQLAALTKQQQITVMFITTAFFNAIVEREISCFEDVRKVLFGGERVSVTHAKKALAYMGPNKLIHVYGPTESTVFATYYPINKIHEEATTIPIGKPIANTTVFIIDEHNNPVPIGTPGELCISGDGLAAGYLNNESLTSKKFIPHPFIPEERMYRTGDLARWLPDYNIEFLERIDQQVKLRGFRIELGEIENHLLKHEAVTETFVTVRENQAGHKHICAYMTAERDITVEELRTFLGRTLPDYMIPAYYVKLDRLPLTTNGKVDKKALPEPDGSIVTGSEYVAPKNDTEQKLAAIWQDVLQISRIGINDSFVHLGGHSLNAIELIARINEQLNVNLPLNQLFRLSTIKKIGAYLEENQENVADEGYFSDIGDPGSMHEPFALTGIQLAYLIGRDATFEMGGAATNFTVEFEANADITKVNAALQKLIARHPILRTVVFENGTQKIIEKPPLYTVEVLNATNWIEPQIESDMQAERQRMLTKIINPSQWPLFEIKAYLLPSRQYYFYLNIDPLICDDSSLKILIKEFKWLYDHSESQLLQLKYTFRDYVLAMAEFKQSGRYLKDKHYWMDKLETFPSSPALPLKCSPAHVDVPRFKKFSNFMNGIDWNKLKQRARERNVTPTSVLCAAYAYVLAYWSNQERFGINLTVFNRIPFHEDVKKMAGDFTTLMLLDINAAESSHSFWNFTDRVQDSLLEALEHRHYDGVDFIRQLGRKHNMKKRAVMPIVFTSVLNENPEDSFDKLFNFEQIKFFSTRTSQVFIDNQVYEINGGLYITWDFVEQLFDEDVITSMFEQYLQILNEIITADRVSEIEISAVSRQIIEQYNNTRLDLPVCPLHEMLSNTAKSMAENIAVRHHENTMTYRELDEKSNQIARYFMEKGVSKGDYIGVIAKRGINTIVNLFGVLKAGAAYIPLDPDYPDERKQYIREKCQCKFFIEPSLYEQELLHTYSAEAVDSGVTLEDMAYVIFTSGSTGNPKGVQITHGAAANTILDINSKFNVTANDRIMGISSLCFDLSVYDVFGALSSGAVLVIIDDQRDMFRLKEVIEKEKITIWNSVPAIMGMVVDLYSLSEQNNDLRAVLLSGDWIPLQLPAKIKKIFRNTEVVSLGGATEASIWSIYYPITQIAEEWKSIPYGIPLANQQIYVLNQNRQPCPVNVEGELYIGGTGVANGYIHDEEKTRQSFILHPQLGHIYKTGDYGVLKPEGVVEFLGRKDSQVKIRGYRVELGEIENCLLQSKDVRKTAVIDSADEQGTKHLYAFIISDKNAYSLSLKRFLQNKLPGYMIPTMFFNVDEIPLTVNGKVNKGLLEEVVRQHHLTMKESAPVYAEPADPTQKKLLSIWKEIFGLEHISTDASCFDLGGDSLKIMAIAAEVKKQLHIEIPIGEMFRHDTIHSLNQYLKSRSDAKQDITIETIPEQEYYATSAAQKSMYMLSLFENNRGAYHIPMGLFVEGKLQIGRLEQALQTFIERHEILRTGFEVIQDELVQKVHAAVEFRLEYDDLGDIDTDTDQLIALTSKLCKESTQSFDLSKPPLMRAKVARIGHNQHLFIINFHHIVADGASQGILMNELLELYSHDNLPDIDLHYKDYTAWQENYSQSDVIRKQEAYWLEVFSSEPPKLELPYDFKRREVSSYEGNNIHIPLGSELSNQVRQLAKETGSTLYMVMLSAYYILLYKYSHQTDIVVGTAASGRLHQPLQNMFGVFVNTIAMRNQLNETESIKQLIEQIKHTTVAAFEHSEYPFDELVRKTGFDRNANRNPLFDTMFVLENADLFTRMKDGLKMSPVMFNLDNAKFDLTFNVLEFENEMVLNIEYSTELFHFDTIRRMGDNYVTLLTNISSNLDLKVKDVDCLAPAEKTLLMDTFNQAAMDYPQEQTVNQWFEEQVKRTPDHLALVMEEQQMTYREVDERSNQLARVLRSSGVQPDRIVGVLLERSVDAVIGMLAVLKAGGAFLPIDPAYPADRINYMLQDSQAGWLLTRKELSKQVNLLQNDEISLIDMDDARIGAMDCHRIDSRHVSGNLAYLIYTSGSTGKPKGVMITHQSLVHLCTWHNTCYQITAEDRSASYASMSFDAFVWEVFPYLLSGSSVHLISEEIRLDVIRINEYFHKHQISIAFLPTQICEQFMRLDNRSLRTLLTGGDKLNYFETKNYQIVNNYGPTENTVVTTSFTIDQAYTNIPIGQPLPNTKVFILDAHDLFCPIGVPGELCISGPGLASGYWNRPELTAEKFASHPAVPEERMYRTGDLARWMPDGNIEYLGRMDDQVKIRGFRIELGEIDNLLLQHEGVKEAVVLAKEEGKYSSYLCAYIVMDKTESKHDTEDIKQYLSGTLPEYMVPSYFVTLDNLPLTPNGKVDRRALPDPETVNRPLITYEAPSNETEVKLAAIWRDILGKADISVHDNFFHIGGHSLMATLLISRLHKELQAVVPLGQLFRTPTVRGLAEHITDSKQSEYMTIPQAAPRPYYELSPAQRRIYILNQLDHAGTTYNMPFAMKIKGELNVQQLSHAFSLLVARHESLRTSFVMLDGKPVQRIEKDTTFTIQYNRFKSGDNPNMLTDWVKPFQLDQAPLMRIEVVRVDEHEHIMLFDMHHIISDGVSVAILLEELAELYRGNQLAPVSVQYKDYVHWYAERYRFEGWKRQEQHWMDVFEGGIPVLEMPTDYARPKNRSYHGDQLHVQLDIELTNKLDQMAKEHGATMYMLFLTAFTALLSRYTDQEDIVIGTPVAGRDHEDLRRVVGMFVNTLALRNKPFGHQTFREYLQQVKENTLKAYENQDYPFERLVDLTDVKRDASRNPLFDVMLVQNTEQISLDIDGLQFTLLEDGANRSKFDLTIRMNETSEGWKLELEYCLDLFRKERMQQFAAHFIQVLKQAVEMPDIQLNQLDILTEQEKRMLVYGVNPTKQTYSKEKTLTSLFKEQVDRTPDATALVYEHISITYRELNERANSLAIHLRAKGAGPETVIAVMMERSIEMIVAVFGVLKAGGAYLPIDPDYPDERKKYMLSDSGALLLCVADDKGWNSDIFNGEMIRLNALDSVQGAEPEPLNRSSDAAYVIYTSGSTGQPKGVVIEQFSVHNLVGGLDTAIYSHYPAPLNFALIAPFVFDASVKQIFASLLLGHTLHLVPKETSWDADRLLDYYVRHGIHVSDGTPAHLKLLTFADSSRKAKLDIKEFIIGGDVLTHDLLNEVYGTLPGLTANVTNVYGPTECTVDAVYNRVIYGEQKRTGGIPIGQPLQNTAIYIMDRSQRLQPIGVTGELCIAGEGVARGYLNKPELTAKKFIEHPFEPGKKMYRTGDLAKWLPDGQIEFVGRVDHQVKIRGYRIELGEIEHQLIRLEQIEEAVVTAGKDNHNNDYLCAYIVTRQECTLMDVRECLEKHMPAYMIPAYFVKLNRLPRTVSGKVDRSQLPEPEKTFLNDSEYEAPRNDKEQLMIQIWQEVLDFRQIGINHNFFAVGGDSIKALQIVSKIAKQGLRLEMRDLFAHPTIRQLSKYVKEICIRHDYDERVTGEAVLTPIQQRFFERNCVEHNHFNQSFMLYRNGGFNERAVVQSFNKLMEHHDGLRMSYSKNADGHITQTIMDYEDQMFELDIHHLKGIEHQELFINKQASEIQKKMSIEKGRLVKLGLFRLDEGDHLLIAIHHLVIDGVSWRILLEDFELLYQQALNGERLNIDYKTDSFKHYASQLKAYSDSYLLGREKPYWQFVSRVKTSFLNNQRAKSDKPNVFTNSRTAVVGLGKKETQWLLRETNRAYHTEINDILLTALLLSAREIADENRFKIMLEGHGRENIGTGVDVSRTIGWFTSVYPVVFELSGEQYLPLLIKTVKETIRNIPNKGIGYGILKYLSDIQDFADETEAPILFNYLGELDSGLNRKEFQASSMPTGQTVGGQLARAHLFEINAVVMDGTFVVHTSYNALEYDEHIVDQFNRLFMQYLELIIRHCKDKKSSEKTPSDYGNHPVSLVELKSMEEKYYPFTIEEIYTLTNLQAGILYHSLENKSSNAYFQQVLMDLHGEIDVDTLEQSFHEIIQRHEGLRAAFEYKLVEHPRQVILDNRKAVFVYLDWAGESAGNQEQLLEAYKASDKAKGFDLSRDMLIRICLMKTAERSYTLLLSHHHILMDGWCLNILIHEMFHIYANHITREPYQLEEPRPLGDYLQWLDQQNKEEAIAYWKDHLQGYREQATFPKTSLNRRDGQHSVKEKEVRFSPGLTSQLKHLAAKNHVTFNALFQTIWGLALCRYNEAEDVVYGTVISGRETDVDGIENMIGLFINTIPTRVRLNSERLFTDAMRQVQEEGMQGQKYGYVNLAEIQEQSGLKRNLLDHVLVFQNFSEVQASGNQDRNRTGFTLQRVYGNEHTHYNLSVAAVLQERFVLKMAYNESVFDAGLIDQLELHLLHIAKQITVNEEIRVKDIVLVSEDERQKLGYLFHGKQTDYPREKTIPELFEEQVEKTPDAAAVVMGHIRLSYRELHEKSNRLAARLRARGIQSQAIIGLMAERSPDMIVGILGILKSGAAYLPMDPEWPSERIEHMLHDSGAALLLTQQQWMTGLPSGTEAMLLDSDEEDMAAAELGREPETGSADDLAYIIYTSGSTGTPKGVMISHANAIRVVQETDYITIRQEDAVLQLSNYAFDGSVFDIFGALLNGARLVLIEQETVLDIAKLAEVMNRENITVAFMTTALFNVLVDREPDCLKGLRKLLFGGERGSVIHARKALASLGPDKLIHVYGPTESTVFTTYYPINEIDEDAGSLPIGKPIANTSVWIVDRNQQLVPPGVPGELCISGDGLSRGYLNNEELTATQFVPHPFESGGRMYRTGDRVRWLPDGQIEFLERMDHQVKLRGYRIELGEIEQVLLEHENIREAIVLARKDPAGQDVLYAYVTAAVELSRTEIRAYAGSRLPGYMIPAYFILLDHLPLTANGKVDRKALPEPDSSAHAESGYAAPSNYVEEQLVSVWEEVLNMKPVGTSHNFFEIGGNSLKVMHAVQLINKKFHTELSISQFFEHPTVKQLAFYILSGDSIHSDSNEYIEEEI</sequence>
<dbReference type="InterPro" id="IPR000873">
    <property type="entry name" value="AMP-dep_synth/lig_dom"/>
</dbReference>
<evidence type="ECO:0000256" key="3">
    <source>
        <dbReference type="ARBA" id="ARBA00007380"/>
    </source>
</evidence>
<proteinExistence type="inferred from homology"/>
<dbReference type="InterPro" id="IPR010060">
    <property type="entry name" value="NRPS_synth"/>
</dbReference>
<dbReference type="SUPFAM" id="SSF52777">
    <property type="entry name" value="CoA-dependent acyltransferases"/>
    <property type="match status" value="10"/>
</dbReference>
<dbReference type="FunFam" id="1.10.1200.10:FF:000005">
    <property type="entry name" value="Nonribosomal peptide synthetase 1"/>
    <property type="match status" value="3"/>
</dbReference>
<evidence type="ECO:0000256" key="9">
    <source>
        <dbReference type="ARBA" id="ARBA00023194"/>
    </source>
</evidence>
<keyword evidence="14" id="KW-1185">Reference proteome</keyword>
<dbReference type="Gene3D" id="3.30.300.30">
    <property type="match status" value="5"/>
</dbReference>
<name>A0A089HKH6_PAEDU</name>
<evidence type="ECO:0000256" key="11">
    <source>
        <dbReference type="ARBA" id="ARBA00033440"/>
    </source>
</evidence>
<evidence type="ECO:0000256" key="7">
    <source>
        <dbReference type="ARBA" id="ARBA00022598"/>
    </source>
</evidence>
<comment type="cofactor">
    <cofactor evidence="1">
        <name>pantetheine 4'-phosphate</name>
        <dbReference type="ChEBI" id="CHEBI:47942"/>
    </cofactor>
</comment>
<dbReference type="Gene3D" id="2.30.38.10">
    <property type="entry name" value="Luciferase, Domain 3"/>
    <property type="match status" value="4"/>
</dbReference>
<dbReference type="FunFam" id="3.30.559.30:FF:000006">
    <property type="entry name" value="Yersiniabactin polyketide/non-ribosomal peptide synthetase"/>
    <property type="match status" value="1"/>
</dbReference>
<evidence type="ECO:0000313" key="13">
    <source>
        <dbReference type="EMBL" id="AIQ12431.1"/>
    </source>
</evidence>
<dbReference type="InterPro" id="IPR020806">
    <property type="entry name" value="PKS_PP-bd"/>
</dbReference>
<feature type="domain" description="Carrier" evidence="12">
    <location>
        <begin position="1587"/>
        <end position="1662"/>
    </location>
</feature>
<dbReference type="Proteomes" id="UP000029409">
    <property type="component" value="Chromosome"/>
</dbReference>
<dbReference type="SMART" id="SM00823">
    <property type="entry name" value="PKS_PP"/>
    <property type="match status" value="5"/>
</dbReference>
<evidence type="ECO:0000256" key="5">
    <source>
        <dbReference type="ARBA" id="ARBA00022450"/>
    </source>
</evidence>
<dbReference type="Pfam" id="PF13193">
    <property type="entry name" value="AMP-binding_C"/>
    <property type="match status" value="5"/>
</dbReference>
<dbReference type="InterPro" id="IPR025110">
    <property type="entry name" value="AMP-bd_C"/>
</dbReference>
<dbReference type="FunFam" id="1.10.1200.10:FF:000016">
    <property type="entry name" value="Non-ribosomal peptide synthase"/>
    <property type="match status" value="1"/>
</dbReference>
<reference evidence="13 14" key="1">
    <citation type="submission" date="2014-08" db="EMBL/GenBank/DDBJ databases">
        <title>Comparative genomics of the Paenibacillus odorifer group.</title>
        <authorList>
            <person name="den Bakker H.C."/>
            <person name="Tsai Y.-C."/>
            <person name="Martin N."/>
            <person name="Korlach J."/>
            <person name="Wiedmann M."/>
        </authorList>
    </citation>
    <scope>NUCLEOTIDE SEQUENCE [LARGE SCALE GENOMIC DNA]</scope>
    <source>
        <strain evidence="13 14">DSM 1735</strain>
    </source>
</reference>
<dbReference type="PROSITE" id="PS00012">
    <property type="entry name" value="PHOSPHOPANTETHEINE"/>
    <property type="match status" value="5"/>
</dbReference>
<dbReference type="InterPro" id="IPR045851">
    <property type="entry name" value="AMP-bd_C_sf"/>
</dbReference>
<dbReference type="Pfam" id="PF00501">
    <property type="entry name" value="AMP-binding"/>
    <property type="match status" value="5"/>
</dbReference>
<dbReference type="RefSeq" id="WP_042206282.1">
    <property type="nucleotide sequence ID" value="NZ_CP009288.1"/>
</dbReference>
<dbReference type="Gene3D" id="3.30.559.10">
    <property type="entry name" value="Chloramphenicol acetyltransferase-like domain"/>
    <property type="match status" value="5"/>
</dbReference>
<dbReference type="InterPro" id="IPR010071">
    <property type="entry name" value="AA_adenyl_dom"/>
</dbReference>
<dbReference type="InterPro" id="IPR042099">
    <property type="entry name" value="ANL_N_sf"/>
</dbReference>
<dbReference type="CDD" id="cd12117">
    <property type="entry name" value="A_NRPS_Srf_like"/>
    <property type="match status" value="2"/>
</dbReference>
<dbReference type="InterPro" id="IPR023213">
    <property type="entry name" value="CAT-like_dom_sf"/>
</dbReference>
<dbReference type="FunFam" id="2.30.38.10:FF:000001">
    <property type="entry name" value="Non-ribosomal peptide synthetase PvdI"/>
    <property type="match status" value="4"/>
</dbReference>
<dbReference type="EMBL" id="CP009288">
    <property type="protein sequence ID" value="AIQ12431.1"/>
    <property type="molecule type" value="Genomic_DNA"/>
</dbReference>
<dbReference type="GO" id="GO:0005737">
    <property type="term" value="C:cytoplasm"/>
    <property type="evidence" value="ECO:0007669"/>
    <property type="project" value="TreeGrafter"/>
</dbReference>
<dbReference type="FunFam" id="3.30.300.30:FF:000010">
    <property type="entry name" value="Enterobactin synthetase component F"/>
    <property type="match status" value="4"/>
</dbReference>
<dbReference type="STRING" id="44251.PDUR_11310"/>
<keyword evidence="9" id="KW-0045">Antibiotic biosynthesis</keyword>
<keyword evidence="5" id="KW-0596">Phosphopantetheine</keyword>
<dbReference type="CDD" id="cd19543">
    <property type="entry name" value="DCL_NRPS"/>
    <property type="match status" value="1"/>
</dbReference>
<dbReference type="GO" id="GO:0043041">
    <property type="term" value="P:amino acid activation for nonribosomal peptide biosynthetic process"/>
    <property type="evidence" value="ECO:0007669"/>
    <property type="project" value="TreeGrafter"/>
</dbReference>
<dbReference type="KEGG" id="pdu:PDUR_11310"/>
<feature type="domain" description="Carrier" evidence="12">
    <location>
        <begin position="5187"/>
        <end position="5262"/>
    </location>
</feature>
<dbReference type="FunFam" id="3.40.50.12780:FF:000012">
    <property type="entry name" value="Non-ribosomal peptide synthetase"/>
    <property type="match status" value="4"/>
</dbReference>
<feature type="domain" description="Carrier" evidence="12">
    <location>
        <begin position="545"/>
        <end position="620"/>
    </location>
</feature>
<dbReference type="PANTHER" id="PTHR45527:SF1">
    <property type="entry name" value="FATTY ACID SYNTHASE"/>
    <property type="match status" value="1"/>
</dbReference>
<gene>
    <name evidence="13" type="ORF">PDUR_11310</name>
</gene>
<feature type="domain" description="Carrier" evidence="12">
    <location>
        <begin position="2629"/>
        <end position="2704"/>
    </location>
</feature>
<comment type="pathway">
    <text evidence="2">Siderophore biosynthesis; mycobactin biosynthesis.</text>
</comment>
<dbReference type="FunFam" id="3.40.50.980:FF:000001">
    <property type="entry name" value="Non-ribosomal peptide synthetase"/>
    <property type="match status" value="4"/>
</dbReference>
<feature type="domain" description="Carrier" evidence="12">
    <location>
        <begin position="3672"/>
        <end position="3746"/>
    </location>
</feature>
<evidence type="ECO:0000256" key="8">
    <source>
        <dbReference type="ARBA" id="ARBA00022737"/>
    </source>
</evidence>
<dbReference type="SUPFAM" id="SSF47336">
    <property type="entry name" value="ACP-like"/>
    <property type="match status" value="5"/>
</dbReference>